<evidence type="ECO:0000313" key="2">
    <source>
        <dbReference type="Proteomes" id="UP000272010"/>
    </source>
</evidence>
<dbReference type="Pfam" id="PF02423">
    <property type="entry name" value="OCD_Mu_crystall"/>
    <property type="match status" value="1"/>
</dbReference>
<dbReference type="Gene3D" id="3.40.50.720">
    <property type="entry name" value="NAD(P)-binding Rossmann-like Domain"/>
    <property type="match status" value="1"/>
</dbReference>
<organism evidence="1 2">
    <name type="scientific">Paracoccus yeei</name>
    <dbReference type="NCBI Taxonomy" id="147645"/>
    <lineage>
        <taxon>Bacteria</taxon>
        <taxon>Pseudomonadati</taxon>
        <taxon>Pseudomonadota</taxon>
        <taxon>Alphaproteobacteria</taxon>
        <taxon>Rhodobacterales</taxon>
        <taxon>Paracoccaceae</taxon>
        <taxon>Paracoccus</taxon>
    </lineage>
</organism>
<dbReference type="InterPro" id="IPR023401">
    <property type="entry name" value="ODC_N"/>
</dbReference>
<name>A0A386UHS9_9RHOB</name>
<dbReference type="EMBL" id="CP031078">
    <property type="protein sequence ID" value="AYF00197.1"/>
    <property type="molecule type" value="Genomic_DNA"/>
</dbReference>
<dbReference type="RefSeq" id="WP_120440456.1">
    <property type="nucleotide sequence ID" value="NZ_CP031078.1"/>
</dbReference>
<dbReference type="PANTHER" id="PTHR13812:SF19">
    <property type="entry name" value="KETIMINE REDUCTASE MU-CRYSTALLIN"/>
    <property type="match status" value="1"/>
</dbReference>
<dbReference type="Gene3D" id="3.30.1780.10">
    <property type="entry name" value="ornithine cyclodeaminase, domain 1"/>
    <property type="match status" value="1"/>
</dbReference>
<reference evidence="2" key="1">
    <citation type="submission" date="2018-07" db="EMBL/GenBank/DDBJ databases">
        <title>Genome Structure of the Opportunistic Pathogen Paracoccus yeei (Alphaproteobacteria) and Identification of Putative Virulence Factors.</title>
        <authorList>
            <person name="Lasek R."/>
            <person name="Szuplewska M."/>
            <person name="Mitura M."/>
            <person name="Decewicz P."/>
            <person name="Chmielowska C."/>
            <person name="Pawlot A."/>
            <person name="Sentkowska D."/>
            <person name="Czarnecki J."/>
            <person name="Bartosik D."/>
        </authorList>
    </citation>
    <scope>NUCLEOTIDE SEQUENCE [LARGE SCALE GENOMIC DNA]</scope>
    <source>
        <strain evidence="2">CCUG 32053</strain>
    </source>
</reference>
<accession>A0A386UHS9</accession>
<dbReference type="AlphaFoldDB" id="A0A386UHS9"/>
<dbReference type="SUPFAM" id="SSF51735">
    <property type="entry name" value="NAD(P)-binding Rossmann-fold domains"/>
    <property type="match status" value="1"/>
</dbReference>
<evidence type="ECO:0000313" key="1">
    <source>
        <dbReference type="EMBL" id="AYF00197.1"/>
    </source>
</evidence>
<sequence length="337" mass="35463">MIQSKPAAAPDTLILGSEDVAAAFDWADAIAALRRQYGADISDDMFPPRAMARGDGVWLRTLSGLAPDGTVMGAKMIAASMHARRASYLIPLFDQQTADLLALIDGNAITGYRTAATTALALDALAPAGPVTLGVLGTGFEARHHVEALHAIREIAEVSVFSPNPASRAAFAAHFAPLGLTVRPMESAQALVEAGPAMLLCAARSRDEQPLFDGRWLRPGMTVASIGSTLPEQREVDPETIRRAALIVADMPDEVAHDTGDMHAARDAGVAFENRLVALSQVVSGAVPGRGSAEDIVLYKSVGAALQDITVAAMCLDRARAQDLGRSIPTVIRTVQK</sequence>
<proteinExistence type="predicted"/>
<dbReference type="PIRSF" id="PIRSF001439">
    <property type="entry name" value="CryM"/>
    <property type="match status" value="1"/>
</dbReference>
<dbReference type="PANTHER" id="PTHR13812">
    <property type="entry name" value="KETIMINE REDUCTASE MU-CRYSTALLIN"/>
    <property type="match status" value="1"/>
</dbReference>
<protein>
    <submittedName>
        <fullName evidence="1">Ornithine cyclodeaminase family protein</fullName>
    </submittedName>
</protein>
<gene>
    <name evidence="1" type="ORF">PY32053_00518</name>
</gene>
<dbReference type="InterPro" id="IPR003462">
    <property type="entry name" value="ODC_Mu_crystall"/>
</dbReference>
<dbReference type="Proteomes" id="UP000272010">
    <property type="component" value="Chromosome"/>
</dbReference>
<dbReference type="GO" id="GO:0005737">
    <property type="term" value="C:cytoplasm"/>
    <property type="evidence" value="ECO:0007669"/>
    <property type="project" value="TreeGrafter"/>
</dbReference>
<dbReference type="InterPro" id="IPR036291">
    <property type="entry name" value="NAD(P)-bd_dom_sf"/>
</dbReference>